<feature type="domain" description="PEF-CTERM protein sorting" evidence="2">
    <location>
        <begin position="143"/>
        <end position="167"/>
    </location>
</feature>
<protein>
    <recommendedName>
        <fullName evidence="2">PEF-CTERM protein sorting domain-containing protein</fullName>
    </recommendedName>
</protein>
<dbReference type="InterPro" id="IPR017474">
    <property type="entry name" value="PEF_CTERM_C"/>
</dbReference>
<accession>A0A0F8IGR7</accession>
<evidence type="ECO:0000313" key="5">
    <source>
        <dbReference type="Proteomes" id="UP000034424"/>
    </source>
</evidence>
<organism evidence="4 6">
    <name type="scientific">Methanosarcina mazei</name>
    <name type="common">Methanosarcina frisia</name>
    <dbReference type="NCBI Taxonomy" id="2209"/>
    <lineage>
        <taxon>Archaea</taxon>
        <taxon>Methanobacteriati</taxon>
        <taxon>Methanobacteriota</taxon>
        <taxon>Stenosarchaea group</taxon>
        <taxon>Methanomicrobia</taxon>
        <taxon>Methanosarcinales</taxon>
        <taxon>Methanosarcinaceae</taxon>
        <taxon>Methanosarcina</taxon>
    </lineage>
</organism>
<dbReference type="Pfam" id="PF26596">
    <property type="entry name" value="PEF-CTERM_ARCH"/>
    <property type="match status" value="1"/>
</dbReference>
<keyword evidence="1" id="KW-0472">Membrane</keyword>
<keyword evidence="1" id="KW-0812">Transmembrane</keyword>
<dbReference type="PATRIC" id="fig|2209.70.peg.825"/>
<sequence length="170" mass="17714">MKRILLLMISGLLIVCMAGSAMAYDAAIWNSQGTGAAQTPIVLGPGESKTLSYHVESILPINVGKALTYSYNVEPANSRANEGDISVTFSHPSFTPADITDTDIGVITITNTDGIEGASYLITISAGATGVEFGAASRHVDSIPEFPTVALPVAAILGLVFIFGRKKEGL</sequence>
<evidence type="ECO:0000259" key="2">
    <source>
        <dbReference type="Pfam" id="PF26596"/>
    </source>
</evidence>
<comment type="caution">
    <text evidence="4">The sequence shown here is derived from an EMBL/GenBank/DDBJ whole genome shotgun (WGS) entry which is preliminary data.</text>
</comment>
<dbReference type="Proteomes" id="UP000034424">
    <property type="component" value="Unassembled WGS sequence"/>
</dbReference>
<dbReference type="RefSeq" id="WP_235282540.1">
    <property type="nucleotide sequence ID" value="NZ_JJPT01000144.1"/>
</dbReference>
<dbReference type="AlphaFoldDB" id="A0A0F8IGR7"/>
<reference evidence="5 6" key="1">
    <citation type="journal article" date="2015" name="ISME J.">
        <title>Genomic and phenotypic differentiation among Methanosarcina mazei populations from Columbia River sediment.</title>
        <authorList>
            <person name="Youngblut N.D."/>
            <person name="Wirth J.S."/>
            <person name="Henriksen J.R."/>
            <person name="Smith M."/>
            <person name="Simon H."/>
            <person name="Metcalf W.W."/>
            <person name="Whitaker R.J."/>
        </authorList>
    </citation>
    <scope>NUCLEOTIDE SEQUENCE [LARGE SCALE GENOMIC DNA]</scope>
    <source>
        <strain evidence="3 5">3.F.T.2.1</strain>
        <strain evidence="4 6">3.H.M.1A.1</strain>
    </source>
</reference>
<proteinExistence type="predicted"/>
<dbReference type="EMBL" id="JJPT01000144">
    <property type="protein sequence ID" value="KKG88396.1"/>
    <property type="molecule type" value="Genomic_DNA"/>
</dbReference>
<name>A0A0F8IGR7_METMZ</name>
<gene>
    <name evidence="3" type="ORF">DU67_03830</name>
    <name evidence="4" type="ORF">DU69_17185</name>
</gene>
<evidence type="ECO:0000256" key="1">
    <source>
        <dbReference type="SAM" id="Phobius"/>
    </source>
</evidence>
<dbReference type="NCBIfam" id="TIGR03024">
    <property type="entry name" value="arch_PEF_CTERM"/>
    <property type="match status" value="1"/>
</dbReference>
<evidence type="ECO:0000313" key="4">
    <source>
        <dbReference type="EMBL" id="KKG88396.1"/>
    </source>
</evidence>
<evidence type="ECO:0000313" key="3">
    <source>
        <dbReference type="EMBL" id="KKG61830.1"/>
    </source>
</evidence>
<evidence type="ECO:0000313" key="6">
    <source>
        <dbReference type="Proteomes" id="UP000034657"/>
    </source>
</evidence>
<dbReference type="EMBL" id="JJPL01000119">
    <property type="protein sequence ID" value="KKG61830.1"/>
    <property type="molecule type" value="Genomic_DNA"/>
</dbReference>
<feature type="transmembrane region" description="Helical" evidence="1">
    <location>
        <begin position="146"/>
        <end position="164"/>
    </location>
</feature>
<keyword evidence="1" id="KW-1133">Transmembrane helix</keyword>
<dbReference type="Proteomes" id="UP000034657">
    <property type="component" value="Unassembled WGS sequence"/>
</dbReference>